<feature type="region of interest" description="Disordered" evidence="1">
    <location>
        <begin position="198"/>
        <end position="248"/>
    </location>
</feature>
<evidence type="ECO:0000313" key="2">
    <source>
        <dbReference type="EMBL" id="CAB4707859.1"/>
    </source>
</evidence>
<reference evidence="2" key="1">
    <citation type="submission" date="2020-05" db="EMBL/GenBank/DDBJ databases">
        <authorList>
            <person name="Chiriac C."/>
            <person name="Salcher M."/>
            <person name="Ghai R."/>
            <person name="Kavagutti S V."/>
        </authorList>
    </citation>
    <scope>NUCLEOTIDE SEQUENCE</scope>
</reference>
<dbReference type="EMBL" id="CAEZXR010000139">
    <property type="protein sequence ID" value="CAB4707859.1"/>
    <property type="molecule type" value="Genomic_DNA"/>
</dbReference>
<proteinExistence type="predicted"/>
<dbReference type="AlphaFoldDB" id="A0A6J6QA20"/>
<gene>
    <name evidence="2" type="ORF">UFOPK2579_01276</name>
</gene>
<sequence>MVDGLVGPQRLEQHIGEAQRGQVLHRLLAEVVVDPEDRLGVEDRVERAVELARRLEIVPEGLLDHHATPRAVARLRQSMLLQLLRDLPEGTGRDRQVEGVVAAGAAQLVELLDRAPELGEGDVVVEGSRHEPEALRELLPDLLAELRARMGLDRVVHDLGEVLVGPVAPREADQAEARRQQPAVGEVVDRRHDLLAREVAGDPEQHQAAGSRDARQTPVERVAQRVAVRRAASRPSASHPSASTTAPN</sequence>
<accession>A0A6J6QA20</accession>
<evidence type="ECO:0000256" key="1">
    <source>
        <dbReference type="SAM" id="MobiDB-lite"/>
    </source>
</evidence>
<protein>
    <submittedName>
        <fullName evidence="2">Unannotated protein</fullName>
    </submittedName>
</protein>
<feature type="compositionally biased region" description="Low complexity" evidence="1">
    <location>
        <begin position="233"/>
        <end position="248"/>
    </location>
</feature>
<organism evidence="2">
    <name type="scientific">freshwater metagenome</name>
    <dbReference type="NCBI Taxonomy" id="449393"/>
    <lineage>
        <taxon>unclassified sequences</taxon>
        <taxon>metagenomes</taxon>
        <taxon>ecological metagenomes</taxon>
    </lineage>
</organism>
<name>A0A6J6QA20_9ZZZZ</name>